<reference evidence="1 2" key="2">
    <citation type="journal article" date="2015" name="J. Bacteriol.">
        <title>Genomic, proteomic, and biochemical analysis of the organohalide respiratory pathway in Desulfitobacterium dehalogenans.</title>
        <authorList>
            <person name="Kruse T."/>
            <person name="van de Pas B.A."/>
            <person name="Atteia A."/>
            <person name="Krab K."/>
            <person name="Hagen W.R."/>
            <person name="Goodwin L."/>
            <person name="Chain P."/>
            <person name="Boeren S."/>
            <person name="Maphosa F."/>
            <person name="Schraa G."/>
            <person name="de Vos W.M."/>
            <person name="van der Oost J."/>
            <person name="Smidt H."/>
            <person name="Stams A.J."/>
        </authorList>
    </citation>
    <scope>NUCLEOTIDE SEQUENCE [LARGE SCALE GENOMIC DNA]</scope>
    <source>
        <strain evidence="2">ATCC 51507 / DSM 9161 / JW/IU-DC1</strain>
    </source>
</reference>
<dbReference type="EMBL" id="CP003348">
    <property type="protein sequence ID" value="AFL99512.1"/>
    <property type="molecule type" value="Genomic_DNA"/>
</dbReference>
<dbReference type="AlphaFoldDB" id="I4A6C8"/>
<dbReference type="KEGG" id="ddh:Desde_1080"/>
<dbReference type="OrthoDB" id="2339903at2"/>
<protein>
    <submittedName>
        <fullName evidence="1">Uncharacterized protein</fullName>
    </submittedName>
</protein>
<evidence type="ECO:0000313" key="2">
    <source>
        <dbReference type="Proteomes" id="UP000006053"/>
    </source>
</evidence>
<dbReference type="RefSeq" id="WP_014793004.1">
    <property type="nucleotide sequence ID" value="NC_018017.1"/>
</dbReference>
<dbReference type="Proteomes" id="UP000006053">
    <property type="component" value="Chromosome"/>
</dbReference>
<sequence>MLSDELAGMMKDFLDRKVAPEEFSFEFPARLAYVTPELEKENKPLSDLLNEEMPETCANFEPNEAERKAMPGYYLSEEEVREKVKEVYDQAIRLL</sequence>
<reference evidence="2" key="1">
    <citation type="submission" date="2012-06" db="EMBL/GenBank/DDBJ databases">
        <title>Complete sequence of Desulfitobacterium dehalogenans ATCC 51507.</title>
        <authorList>
            <person name="Lucas S."/>
            <person name="Han J."/>
            <person name="Lapidus A."/>
            <person name="Cheng J.-F."/>
            <person name="Goodwin L."/>
            <person name="Pitluck S."/>
            <person name="Peters L."/>
            <person name="Ovchinnikova G."/>
            <person name="Teshima H."/>
            <person name="Detter J.C."/>
            <person name="Han C."/>
            <person name="Tapia R."/>
            <person name="Land M."/>
            <person name="Hauser L."/>
            <person name="Kyrpides N."/>
            <person name="Ivanova N."/>
            <person name="Pagani I."/>
            <person name="Kruse T."/>
            <person name="de Vos W.M."/>
            <person name="Smidt H."/>
            <person name="Woyke T."/>
        </authorList>
    </citation>
    <scope>NUCLEOTIDE SEQUENCE [LARGE SCALE GENOMIC DNA]</scope>
    <source>
        <strain evidence="2">ATCC 51507 / DSM 9161 / JW/IU-DC1</strain>
    </source>
</reference>
<accession>I4A6C8</accession>
<proteinExistence type="predicted"/>
<dbReference type="HOGENOM" id="CLU_2368254_0_0_9"/>
<name>I4A6C8_DESDJ</name>
<evidence type="ECO:0000313" key="1">
    <source>
        <dbReference type="EMBL" id="AFL99512.1"/>
    </source>
</evidence>
<organism evidence="1 2">
    <name type="scientific">Desulfitobacterium dehalogenans (strain ATCC 51507 / DSM 9161 / JW/IU-DC1)</name>
    <dbReference type="NCBI Taxonomy" id="756499"/>
    <lineage>
        <taxon>Bacteria</taxon>
        <taxon>Bacillati</taxon>
        <taxon>Bacillota</taxon>
        <taxon>Clostridia</taxon>
        <taxon>Eubacteriales</taxon>
        <taxon>Desulfitobacteriaceae</taxon>
        <taxon>Desulfitobacterium</taxon>
    </lineage>
</organism>
<keyword evidence="2" id="KW-1185">Reference proteome</keyword>
<dbReference type="STRING" id="756499.Desde_1080"/>
<gene>
    <name evidence="1" type="ordered locus">Desde_1080</name>
</gene>